<feature type="transmembrane region" description="Helical" evidence="1">
    <location>
        <begin position="98"/>
        <end position="117"/>
    </location>
</feature>
<organism evidence="2 3">
    <name type="scientific">Malonomonas rubra DSM 5091</name>
    <dbReference type="NCBI Taxonomy" id="1122189"/>
    <lineage>
        <taxon>Bacteria</taxon>
        <taxon>Pseudomonadati</taxon>
        <taxon>Thermodesulfobacteriota</taxon>
        <taxon>Desulfuromonadia</taxon>
        <taxon>Desulfuromonadales</taxon>
        <taxon>Geopsychrobacteraceae</taxon>
        <taxon>Malonomonas</taxon>
    </lineage>
</organism>
<dbReference type="EMBL" id="FQZT01000003">
    <property type="protein sequence ID" value="SHI97905.1"/>
    <property type="molecule type" value="Genomic_DNA"/>
</dbReference>
<sequence length="123" mass="14328">MNTTFFFPFLLVSILVAAAMFLLPFWFKPRMAKYLQKYEVNVVYAVLISVFAATLCLIPLMGWLVSALDLLQTTNEFDPAGNSLHDWSFTLYGYLYSFRWSFLVTAIMLFATGIYFWRFGQKK</sequence>
<dbReference type="Proteomes" id="UP000184171">
    <property type="component" value="Unassembled WGS sequence"/>
</dbReference>
<evidence type="ECO:0000313" key="2">
    <source>
        <dbReference type="EMBL" id="SHI97905.1"/>
    </source>
</evidence>
<evidence type="ECO:0000256" key="1">
    <source>
        <dbReference type="SAM" id="Phobius"/>
    </source>
</evidence>
<keyword evidence="1" id="KW-0812">Transmembrane</keyword>
<protein>
    <submittedName>
        <fullName evidence="2">Uncharacterized protein</fullName>
    </submittedName>
</protein>
<keyword evidence="1" id="KW-0472">Membrane</keyword>
<keyword evidence="3" id="KW-1185">Reference proteome</keyword>
<gene>
    <name evidence="2" type="ORF">SAMN02745165_01313</name>
</gene>
<proteinExistence type="predicted"/>
<reference evidence="2 3" key="1">
    <citation type="submission" date="2016-11" db="EMBL/GenBank/DDBJ databases">
        <authorList>
            <person name="Jaros S."/>
            <person name="Januszkiewicz K."/>
            <person name="Wedrychowicz H."/>
        </authorList>
    </citation>
    <scope>NUCLEOTIDE SEQUENCE [LARGE SCALE GENOMIC DNA]</scope>
    <source>
        <strain evidence="2 3">DSM 5091</strain>
    </source>
</reference>
<accession>A0A1M6FJQ1</accession>
<feature type="transmembrane region" description="Helical" evidence="1">
    <location>
        <begin position="6"/>
        <end position="27"/>
    </location>
</feature>
<evidence type="ECO:0000313" key="3">
    <source>
        <dbReference type="Proteomes" id="UP000184171"/>
    </source>
</evidence>
<feature type="transmembrane region" description="Helical" evidence="1">
    <location>
        <begin position="39"/>
        <end position="65"/>
    </location>
</feature>
<name>A0A1M6FJQ1_MALRU</name>
<dbReference type="AlphaFoldDB" id="A0A1M6FJQ1"/>
<keyword evidence="1" id="KW-1133">Transmembrane helix</keyword>